<comment type="caution">
    <text evidence="3">The sequence shown here is derived from an EMBL/GenBank/DDBJ whole genome shotgun (WGS) entry which is preliminary data.</text>
</comment>
<dbReference type="Pfam" id="PF14491">
    <property type="entry name" value="DUF4435"/>
    <property type="match status" value="1"/>
</dbReference>
<feature type="domain" description="DUF4435" evidence="2">
    <location>
        <begin position="177"/>
        <end position="253"/>
    </location>
</feature>
<sequence length="262" mass="30391">MSLFAEESRRNEDVVKSIKTKGILEEKELIKSVKESVVDVWNFVFPYITLKLEKDRVRAVNEKNEFSGAEMSDGEKVGLYLISQILLAEKGCVLIIDEPELHLHKSLMVRLWNKLEEQRKDCVFIYITHDLDFAVNKPASKIIWIQSYKNNQWEWKELNSNEVIPENLYLEILGSGKPILFVEGEKGSLDMQIYQAFYDDFTVIPRGSCEKVIESVRGLRGNTDLHDKKVFGLIDRDFRPKEQIVSLKKDDVFCLTLNEGKK</sequence>
<name>A0A2H0YLM1_9BACT</name>
<dbReference type="CDD" id="cd00267">
    <property type="entry name" value="ABC_ATPase"/>
    <property type="match status" value="1"/>
</dbReference>
<evidence type="ECO:0000259" key="1">
    <source>
        <dbReference type="Pfam" id="PF13304"/>
    </source>
</evidence>
<evidence type="ECO:0000259" key="2">
    <source>
        <dbReference type="Pfam" id="PF14491"/>
    </source>
</evidence>
<gene>
    <name evidence="3" type="ORF">COT33_02640</name>
</gene>
<dbReference type="GO" id="GO:0005524">
    <property type="term" value="F:ATP binding"/>
    <property type="evidence" value="ECO:0007669"/>
    <property type="project" value="InterPro"/>
</dbReference>
<evidence type="ECO:0000313" key="4">
    <source>
        <dbReference type="Proteomes" id="UP000230088"/>
    </source>
</evidence>
<dbReference type="Pfam" id="PF13304">
    <property type="entry name" value="AAA_21"/>
    <property type="match status" value="1"/>
</dbReference>
<protein>
    <submittedName>
        <fullName evidence="3">Uncharacterized protein</fullName>
    </submittedName>
</protein>
<dbReference type="Gene3D" id="3.40.50.300">
    <property type="entry name" value="P-loop containing nucleotide triphosphate hydrolases"/>
    <property type="match status" value="1"/>
</dbReference>
<dbReference type="PANTHER" id="PTHR43581">
    <property type="entry name" value="ATP/GTP PHOSPHATASE"/>
    <property type="match status" value="1"/>
</dbReference>
<dbReference type="InterPro" id="IPR027417">
    <property type="entry name" value="P-loop_NTPase"/>
</dbReference>
<dbReference type="SUPFAM" id="SSF52540">
    <property type="entry name" value="P-loop containing nucleoside triphosphate hydrolases"/>
    <property type="match status" value="1"/>
</dbReference>
<dbReference type="Proteomes" id="UP000230088">
    <property type="component" value="Unassembled WGS sequence"/>
</dbReference>
<proteinExistence type="predicted"/>
<dbReference type="PANTHER" id="PTHR43581:SF2">
    <property type="entry name" value="EXCINUCLEASE ATPASE SUBUNIT"/>
    <property type="match status" value="1"/>
</dbReference>
<accession>A0A2H0YLM1</accession>
<dbReference type="InterPro" id="IPR029492">
    <property type="entry name" value="DUF4435"/>
</dbReference>
<evidence type="ECO:0000313" key="3">
    <source>
        <dbReference type="EMBL" id="PIS39316.1"/>
    </source>
</evidence>
<organism evidence="3 4">
    <name type="scientific">Candidatus Nealsonbacteria bacterium CG08_land_8_20_14_0_20_38_20</name>
    <dbReference type="NCBI Taxonomy" id="1974705"/>
    <lineage>
        <taxon>Bacteria</taxon>
        <taxon>Candidatus Nealsoniibacteriota</taxon>
    </lineage>
</organism>
<dbReference type="GO" id="GO:0016887">
    <property type="term" value="F:ATP hydrolysis activity"/>
    <property type="evidence" value="ECO:0007669"/>
    <property type="project" value="InterPro"/>
</dbReference>
<reference evidence="4" key="1">
    <citation type="submission" date="2017-09" db="EMBL/GenBank/DDBJ databases">
        <title>Depth-based differentiation of microbial function through sediment-hosted aquifers and enrichment of novel symbionts in the deep terrestrial subsurface.</title>
        <authorList>
            <person name="Probst A.J."/>
            <person name="Ladd B."/>
            <person name="Jarett J.K."/>
            <person name="Geller-Mcgrath D.E."/>
            <person name="Sieber C.M.K."/>
            <person name="Emerson J.B."/>
            <person name="Anantharaman K."/>
            <person name="Thomas B.C."/>
            <person name="Malmstrom R."/>
            <person name="Stieglmeier M."/>
            <person name="Klingl A."/>
            <person name="Woyke T."/>
            <person name="Ryan C.M."/>
            <person name="Banfield J.F."/>
        </authorList>
    </citation>
    <scope>NUCLEOTIDE SEQUENCE [LARGE SCALE GENOMIC DNA]</scope>
</reference>
<dbReference type="InterPro" id="IPR003959">
    <property type="entry name" value="ATPase_AAA_core"/>
</dbReference>
<dbReference type="EMBL" id="PEYD01000049">
    <property type="protein sequence ID" value="PIS39316.1"/>
    <property type="molecule type" value="Genomic_DNA"/>
</dbReference>
<feature type="domain" description="ATPase AAA-type core" evidence="1">
    <location>
        <begin position="64"/>
        <end position="131"/>
    </location>
</feature>
<dbReference type="AlphaFoldDB" id="A0A2H0YLM1"/>
<dbReference type="InterPro" id="IPR051396">
    <property type="entry name" value="Bact_Antivir_Def_Nuclease"/>
</dbReference>